<dbReference type="EMBL" id="KI517408">
    <property type="protein sequence ID" value="ESQ48912.1"/>
    <property type="molecule type" value="Genomic_DNA"/>
</dbReference>
<dbReference type="Proteomes" id="UP000030689">
    <property type="component" value="Unassembled WGS sequence"/>
</dbReference>
<evidence type="ECO:0000313" key="1">
    <source>
        <dbReference type="EMBL" id="ESQ48912.1"/>
    </source>
</evidence>
<evidence type="ECO:0000313" key="2">
    <source>
        <dbReference type="Proteomes" id="UP000030689"/>
    </source>
</evidence>
<dbReference type="AlphaFoldDB" id="V4M253"/>
<dbReference type="Gramene" id="ESQ48912">
    <property type="protein sequence ID" value="ESQ48912"/>
    <property type="gene ID" value="EUTSA_v10021878mg"/>
</dbReference>
<dbReference type="KEGG" id="eus:EUTSA_v10021878mg"/>
<protein>
    <submittedName>
        <fullName evidence="1">Uncharacterized protein</fullName>
    </submittedName>
</protein>
<proteinExistence type="predicted"/>
<accession>V4M253</accession>
<name>V4M253_EUTSA</name>
<keyword evidence="2" id="KW-1185">Reference proteome</keyword>
<sequence length="72" mass="8452">MTESIQIYPSTFVWKVLIMPESNLSNAKCNQISKNRFYLVSQTHPTRPQRKAIHIKLSSITMIFERLIMIID</sequence>
<gene>
    <name evidence="1" type="ORF">EUTSA_v10021878mg</name>
</gene>
<organism evidence="1 2">
    <name type="scientific">Eutrema salsugineum</name>
    <name type="common">Saltwater cress</name>
    <name type="synonym">Sisymbrium salsugineum</name>
    <dbReference type="NCBI Taxonomy" id="72664"/>
    <lineage>
        <taxon>Eukaryota</taxon>
        <taxon>Viridiplantae</taxon>
        <taxon>Streptophyta</taxon>
        <taxon>Embryophyta</taxon>
        <taxon>Tracheophyta</taxon>
        <taxon>Spermatophyta</taxon>
        <taxon>Magnoliopsida</taxon>
        <taxon>eudicotyledons</taxon>
        <taxon>Gunneridae</taxon>
        <taxon>Pentapetalae</taxon>
        <taxon>rosids</taxon>
        <taxon>malvids</taxon>
        <taxon>Brassicales</taxon>
        <taxon>Brassicaceae</taxon>
        <taxon>Eutremeae</taxon>
        <taxon>Eutrema</taxon>
    </lineage>
</organism>
<reference evidence="1 2" key="1">
    <citation type="journal article" date="2013" name="Front. Plant Sci.">
        <title>The Reference Genome of the Halophytic Plant Eutrema salsugineum.</title>
        <authorList>
            <person name="Yang R."/>
            <person name="Jarvis D.E."/>
            <person name="Chen H."/>
            <person name="Beilstein M.A."/>
            <person name="Grimwood J."/>
            <person name="Jenkins J."/>
            <person name="Shu S."/>
            <person name="Prochnik S."/>
            <person name="Xin M."/>
            <person name="Ma C."/>
            <person name="Schmutz J."/>
            <person name="Wing R.A."/>
            <person name="Mitchell-Olds T."/>
            <person name="Schumaker K.S."/>
            <person name="Wang X."/>
        </authorList>
    </citation>
    <scope>NUCLEOTIDE SEQUENCE [LARGE SCALE GENOMIC DNA]</scope>
</reference>